<comment type="caution">
    <text evidence="4">The sequence shown here is derived from an EMBL/GenBank/DDBJ whole genome shotgun (WGS) entry which is preliminary data.</text>
</comment>
<evidence type="ECO:0000259" key="3">
    <source>
        <dbReference type="Pfam" id="PF02397"/>
    </source>
</evidence>
<dbReference type="InterPro" id="IPR003362">
    <property type="entry name" value="Bact_transf"/>
</dbReference>
<dbReference type="Pfam" id="PF02397">
    <property type="entry name" value="Bac_transf"/>
    <property type="match status" value="1"/>
</dbReference>
<gene>
    <name evidence="4" type="ORF">BXP70_14800</name>
</gene>
<dbReference type="PANTHER" id="PTHR30576:SF8">
    <property type="entry name" value="UNDECAPRENYL-PHOSPHATE GALACTOSE PHOSPHOTRANSFERASE"/>
    <property type="match status" value="1"/>
</dbReference>
<keyword evidence="2" id="KW-0812">Transmembrane</keyword>
<evidence type="ECO:0000313" key="4">
    <source>
        <dbReference type="EMBL" id="OUJ73103.1"/>
    </source>
</evidence>
<proteinExistence type="inferred from homology"/>
<dbReference type="PANTHER" id="PTHR30576">
    <property type="entry name" value="COLANIC BIOSYNTHESIS UDP-GLUCOSE LIPID CARRIER TRANSFERASE"/>
    <property type="match status" value="1"/>
</dbReference>
<feature type="domain" description="Bacterial sugar transferase" evidence="3">
    <location>
        <begin position="15"/>
        <end position="189"/>
    </location>
</feature>
<organism evidence="4 5">
    <name type="scientific">Hymenobacter crusticola</name>
    <dbReference type="NCBI Taxonomy" id="1770526"/>
    <lineage>
        <taxon>Bacteria</taxon>
        <taxon>Pseudomonadati</taxon>
        <taxon>Bacteroidota</taxon>
        <taxon>Cytophagia</taxon>
        <taxon>Cytophagales</taxon>
        <taxon>Hymenobacteraceae</taxon>
        <taxon>Hymenobacter</taxon>
    </lineage>
</organism>
<dbReference type="GO" id="GO:0016780">
    <property type="term" value="F:phosphotransferase activity, for other substituted phosphate groups"/>
    <property type="evidence" value="ECO:0007669"/>
    <property type="project" value="TreeGrafter"/>
</dbReference>
<keyword evidence="2" id="KW-1133">Transmembrane helix</keyword>
<reference evidence="4 5" key="1">
    <citation type="submission" date="2017-01" db="EMBL/GenBank/DDBJ databases">
        <title>A new Hymenobacter.</title>
        <authorList>
            <person name="Liang Y."/>
            <person name="Feng F."/>
        </authorList>
    </citation>
    <scope>NUCLEOTIDE SEQUENCE [LARGE SCALE GENOMIC DNA]</scope>
    <source>
        <strain evidence="4">MIMBbqt21</strain>
    </source>
</reference>
<evidence type="ECO:0000313" key="5">
    <source>
        <dbReference type="Proteomes" id="UP000194873"/>
    </source>
</evidence>
<dbReference type="Proteomes" id="UP000194873">
    <property type="component" value="Unassembled WGS sequence"/>
</dbReference>
<keyword evidence="4" id="KW-0808">Transferase</keyword>
<evidence type="ECO:0000256" key="1">
    <source>
        <dbReference type="ARBA" id="ARBA00006464"/>
    </source>
</evidence>
<dbReference type="AlphaFoldDB" id="A0A243WDD9"/>
<dbReference type="EMBL" id="MTSE01000007">
    <property type="protein sequence ID" value="OUJ73103.1"/>
    <property type="molecule type" value="Genomic_DNA"/>
</dbReference>
<accession>A0A243WDD9</accession>
<protein>
    <submittedName>
        <fullName evidence="4">UDP-galactose phosphate transferase</fullName>
    </submittedName>
</protein>
<evidence type="ECO:0000256" key="2">
    <source>
        <dbReference type="SAM" id="Phobius"/>
    </source>
</evidence>
<dbReference type="RefSeq" id="WP_086594863.1">
    <property type="nucleotide sequence ID" value="NZ_MTSE01000007.1"/>
</dbReference>
<keyword evidence="5" id="KW-1185">Reference proteome</keyword>
<sequence length="217" mass="24394">MSASSPTDWYRSWGKRLFDLALAGPLLLLTLPWLLSTMLLLVVTNHGQVLFRQRRPGRYGILFTLYKLQTMTDARDAQGQLLPDAARLSRLGRWLRATSLDELPQLWNVLRGDLSLVGPRPLLPQYLPLYSATQARRHEVLPGITGWAQVNGRNAISWQQKFDYDVWYVDRVSLGLDLRILGLTCWKVLRAQGITSAGQATTTAFTGNPPTQVPPSV</sequence>
<name>A0A243WDD9_9BACT</name>
<keyword evidence="2" id="KW-0472">Membrane</keyword>
<dbReference type="OrthoDB" id="9808602at2"/>
<feature type="transmembrane region" description="Helical" evidence="2">
    <location>
        <begin position="20"/>
        <end position="44"/>
    </location>
</feature>
<comment type="similarity">
    <text evidence="1">Belongs to the bacterial sugar transferase family.</text>
</comment>